<dbReference type="GO" id="GO:0004364">
    <property type="term" value="F:glutathione transferase activity"/>
    <property type="evidence" value="ECO:0007669"/>
    <property type="project" value="UniProtKB-EC"/>
</dbReference>
<dbReference type="Pfam" id="PF13409">
    <property type="entry name" value="GST_N_2"/>
    <property type="match status" value="1"/>
</dbReference>
<dbReference type="PIRSF" id="PIRSF015753">
    <property type="entry name" value="GST"/>
    <property type="match status" value="1"/>
</dbReference>
<dbReference type="EC" id="2.5.1.18" evidence="2"/>
<dbReference type="InterPro" id="IPR010987">
    <property type="entry name" value="Glutathione-S-Trfase_C-like"/>
</dbReference>
<dbReference type="PANTHER" id="PTHR32419">
    <property type="entry name" value="GLUTATHIONYL-HYDROQUINONE REDUCTASE"/>
    <property type="match status" value="1"/>
</dbReference>
<keyword evidence="2" id="KW-0808">Transferase</keyword>
<dbReference type="InterPro" id="IPR047047">
    <property type="entry name" value="GST_Omega-like_C"/>
</dbReference>
<organism evidence="2">
    <name type="scientific">hydrothermal vent metagenome</name>
    <dbReference type="NCBI Taxonomy" id="652676"/>
    <lineage>
        <taxon>unclassified sequences</taxon>
        <taxon>metagenomes</taxon>
        <taxon>ecological metagenomes</taxon>
    </lineage>
</organism>
<dbReference type="AlphaFoldDB" id="A0A3B0W5X7"/>
<accession>A0A3B0W5X7</accession>
<dbReference type="SUPFAM" id="SSF52833">
    <property type="entry name" value="Thioredoxin-like"/>
    <property type="match status" value="1"/>
</dbReference>
<dbReference type="InterPro" id="IPR036282">
    <property type="entry name" value="Glutathione-S-Trfase_C_sf"/>
</dbReference>
<dbReference type="InterPro" id="IPR036249">
    <property type="entry name" value="Thioredoxin-like_sf"/>
</dbReference>
<name>A0A3B0W5X7_9ZZZZ</name>
<evidence type="ECO:0000259" key="1">
    <source>
        <dbReference type="PROSITE" id="PS50405"/>
    </source>
</evidence>
<sequence length="326" mass="37731">MSHAKENGRYVMNAKLKIAKGEFIRSESNFRNWITKDGSAGPSGEGGFVAEPDRYHLYISHACPWAHRTMIFRTLKGLKDVISVSVVHPLMPEESWVFGKYPGATIDHISGKDFLYENYQMVDPHFNGLVTVPLLWDKTRKTIVNNESSEIIRMLNSAFDAYGKADVDFYPLALRKEIDEINNVIYDNINNGVYRAGFATTQIAYEKAFDHLFSTMDELEERLSKQRYLVGNQITEADWRLFTTLVRFDAVYYNHFKTNKKRLIDYKNLWSYTRELYQVSGVAETVNMDHIKYHYFGSHHSINPTGIVPKGPEINFLLTHSRKKFS</sequence>
<feature type="domain" description="GST C-terminal" evidence="1">
    <location>
        <begin position="171"/>
        <end position="295"/>
    </location>
</feature>
<dbReference type="SUPFAM" id="SSF47616">
    <property type="entry name" value="GST C-terminal domain-like"/>
    <property type="match status" value="1"/>
</dbReference>
<dbReference type="CDD" id="cd03190">
    <property type="entry name" value="GST_C_Omega_like"/>
    <property type="match status" value="1"/>
</dbReference>
<dbReference type="SFLD" id="SFLDG01206">
    <property type="entry name" value="Xi.1"/>
    <property type="match status" value="1"/>
</dbReference>
<dbReference type="SFLD" id="SFLDG01148">
    <property type="entry name" value="Xi_(cytGST)"/>
    <property type="match status" value="1"/>
</dbReference>
<dbReference type="InterPro" id="IPR016639">
    <property type="entry name" value="GST_Omega/GSH"/>
</dbReference>
<dbReference type="GO" id="GO:0005737">
    <property type="term" value="C:cytoplasm"/>
    <property type="evidence" value="ECO:0007669"/>
    <property type="project" value="TreeGrafter"/>
</dbReference>
<dbReference type="EMBL" id="UOFE01000015">
    <property type="protein sequence ID" value="VAW51315.1"/>
    <property type="molecule type" value="Genomic_DNA"/>
</dbReference>
<dbReference type="Pfam" id="PF13410">
    <property type="entry name" value="GST_C_2"/>
    <property type="match status" value="1"/>
</dbReference>
<dbReference type="PROSITE" id="PS50405">
    <property type="entry name" value="GST_CTER"/>
    <property type="match status" value="1"/>
</dbReference>
<reference evidence="2" key="1">
    <citation type="submission" date="2018-06" db="EMBL/GenBank/DDBJ databases">
        <authorList>
            <person name="Zhirakovskaya E."/>
        </authorList>
    </citation>
    <scope>NUCLEOTIDE SEQUENCE</scope>
</reference>
<dbReference type="PANTHER" id="PTHR32419:SF6">
    <property type="entry name" value="GLUTATHIONE S-TRANSFERASE OMEGA-LIKE 1-RELATED"/>
    <property type="match status" value="1"/>
</dbReference>
<dbReference type="InterPro" id="IPR040079">
    <property type="entry name" value="Glutathione_S-Trfase"/>
</dbReference>
<protein>
    <submittedName>
        <fullName evidence="2">Glutathione S-transferase, omega</fullName>
        <ecNumber evidence="2">2.5.1.18</ecNumber>
    </submittedName>
</protein>
<dbReference type="Gene3D" id="3.40.30.10">
    <property type="entry name" value="Glutaredoxin"/>
    <property type="match status" value="1"/>
</dbReference>
<evidence type="ECO:0000313" key="2">
    <source>
        <dbReference type="EMBL" id="VAW51315.1"/>
    </source>
</evidence>
<dbReference type="FunFam" id="3.40.30.10:FF:000058">
    <property type="entry name" value="Glutathione S-transferase, omega"/>
    <property type="match status" value="1"/>
</dbReference>
<dbReference type="Gene3D" id="1.20.1050.10">
    <property type="match status" value="1"/>
</dbReference>
<proteinExistence type="predicted"/>
<dbReference type="InterPro" id="IPR004045">
    <property type="entry name" value="Glutathione_S-Trfase_N"/>
</dbReference>
<gene>
    <name evidence="2" type="ORF">MNBD_GAMMA05-828</name>
</gene>
<dbReference type="SFLD" id="SFLDS00019">
    <property type="entry name" value="Glutathione_Transferase_(cytos"/>
    <property type="match status" value="1"/>
</dbReference>